<dbReference type="AlphaFoldDB" id="D1Z0G3"/>
<keyword evidence="3" id="KW-1185">Reference proteome</keyword>
<feature type="domain" description="AB hydrolase-1" evidence="1">
    <location>
        <begin position="20"/>
        <end position="247"/>
    </location>
</feature>
<evidence type="ECO:0000313" key="3">
    <source>
        <dbReference type="Proteomes" id="UP000001882"/>
    </source>
</evidence>
<dbReference type="OrthoDB" id="7531at2157"/>
<gene>
    <name evidence="2" type="ordered locus">MCP_2113</name>
</gene>
<organism evidence="2 3">
    <name type="scientific">Methanocella paludicola (strain DSM 17711 / JCM 13418 / NBRC 101707 / SANAE)</name>
    <dbReference type="NCBI Taxonomy" id="304371"/>
    <lineage>
        <taxon>Archaea</taxon>
        <taxon>Methanobacteriati</taxon>
        <taxon>Methanobacteriota</taxon>
        <taxon>Stenosarchaea group</taxon>
        <taxon>Methanomicrobia</taxon>
        <taxon>Methanocellales</taxon>
        <taxon>Methanocellaceae</taxon>
        <taxon>Methanocella</taxon>
    </lineage>
</organism>
<evidence type="ECO:0000259" key="1">
    <source>
        <dbReference type="Pfam" id="PF00561"/>
    </source>
</evidence>
<reference evidence="2 3" key="2">
    <citation type="journal article" date="2008" name="Int. J. Syst. Evol. Microbiol.">
        <title>Methanocella paludicola gen. nov., sp. nov., a methane-producing archaeon, the first isolate of the lineage 'Rice Cluster I', and proposal of the new archaeal order Methanocellales ord. nov.</title>
        <authorList>
            <person name="Sakai S."/>
            <person name="Imachi H."/>
            <person name="Hanada S."/>
            <person name="Ohashi A."/>
            <person name="Harada H."/>
            <person name="Kamagata Y."/>
        </authorList>
    </citation>
    <scope>NUCLEOTIDE SEQUENCE [LARGE SCALE GENOMIC DNA]</scope>
    <source>
        <strain evidence="3">DSM 17711 / JCM 13418 / NBRC 101707 / SANAE</strain>
    </source>
</reference>
<dbReference type="GeneID" id="8681962"/>
<dbReference type="KEGG" id="mpd:MCP_2113"/>
<dbReference type="Proteomes" id="UP000001882">
    <property type="component" value="Chromosome"/>
</dbReference>
<reference evidence="2 3" key="1">
    <citation type="journal article" date="2007" name="Appl. Environ. Microbiol.">
        <title>Isolation of key methanogens for global methane emission from rice paddy fields: a novel isolate affiliated with the clone cluster rice cluster I.</title>
        <authorList>
            <person name="Sakai S."/>
            <person name="Imachi H."/>
            <person name="Sekiguchi Y."/>
            <person name="Ohashi A."/>
            <person name="Harada H."/>
            <person name="Kamagata Y."/>
        </authorList>
    </citation>
    <scope>NUCLEOTIDE SEQUENCE [LARGE SCALE GENOMIC DNA]</scope>
    <source>
        <strain evidence="3">DSM 17711 / JCM 13418 / NBRC 101707 / SANAE</strain>
    </source>
</reference>
<dbReference type="InterPro" id="IPR029058">
    <property type="entry name" value="AB_hydrolase_fold"/>
</dbReference>
<accession>D1Z0G3</accession>
<dbReference type="InParanoid" id="D1Z0G3"/>
<dbReference type="PANTHER" id="PTHR43689">
    <property type="entry name" value="HYDROLASE"/>
    <property type="match status" value="1"/>
</dbReference>
<dbReference type="Gene3D" id="3.40.50.1820">
    <property type="entry name" value="alpha/beta hydrolase"/>
    <property type="match status" value="1"/>
</dbReference>
<dbReference type="GO" id="GO:0016787">
    <property type="term" value="F:hydrolase activity"/>
    <property type="evidence" value="ECO:0007669"/>
    <property type="project" value="UniProtKB-KW"/>
</dbReference>
<dbReference type="PRINTS" id="PR00111">
    <property type="entry name" value="ABHYDROLASE"/>
</dbReference>
<evidence type="ECO:0000313" key="2">
    <source>
        <dbReference type="EMBL" id="BAI62185.1"/>
    </source>
</evidence>
<dbReference type="SUPFAM" id="SSF53474">
    <property type="entry name" value="alpha/beta-Hydrolases"/>
    <property type="match status" value="1"/>
</dbReference>
<dbReference type="RefSeq" id="WP_012900859.1">
    <property type="nucleotide sequence ID" value="NC_013665.1"/>
</dbReference>
<proteinExistence type="predicted"/>
<keyword evidence="2" id="KW-0378">Hydrolase</keyword>
<dbReference type="STRING" id="304371.MCP_2113"/>
<sequence length="275" mass="31433">MFCEVDGVSVYYEVCGEGFPVLMLHGYGIDHNVMAGCMEPVFKCRPGYRRIYIDMPGMGKSKAPEWLGNSDQVLDIVIKFSEKVIKGSFLVAGESYGGYIARGMVNRIPGRIDGVLLICPVMVGDRSKRQLPPRTVFVRDEKLLASIDPEDRKFFERMLLLQDRRRWERFQQDILPGRLNEDRAFLERLKKQGYECSFDVDRLPQPFDKPSLILAGRQDASVGYKDAMKLAGIYTRSTFAVLDRAGHGLEVEQEGLFNCLAAEWLDRVEEYLRNQ</sequence>
<name>D1Z0G3_METPS</name>
<dbReference type="PANTHER" id="PTHR43689:SF8">
    <property type="entry name" value="ALPHA_BETA-HYDROLASES SUPERFAMILY PROTEIN"/>
    <property type="match status" value="1"/>
</dbReference>
<dbReference type="eggNOG" id="arCOG01648">
    <property type="taxonomic scope" value="Archaea"/>
</dbReference>
<protein>
    <submittedName>
        <fullName evidence="2">Hydrolase</fullName>
    </submittedName>
</protein>
<dbReference type="Pfam" id="PF00561">
    <property type="entry name" value="Abhydrolase_1"/>
    <property type="match status" value="1"/>
</dbReference>
<reference evidence="3" key="3">
    <citation type="journal article" date="2011" name="PLoS ONE">
        <title>Genome sequence of a mesophilic hydrogenotrophic methanogen Methanocella paludicola, the first cultivated representative of the order Methanocellales.</title>
        <authorList>
            <person name="Sakai S."/>
            <person name="Takaki Y."/>
            <person name="Shimamura S."/>
            <person name="Sekine M."/>
            <person name="Tajima T."/>
            <person name="Kosugi H."/>
            <person name="Ichikawa N."/>
            <person name="Tasumi E."/>
            <person name="Hiraki A.T."/>
            <person name="Shimizu A."/>
            <person name="Kato Y."/>
            <person name="Nishiko R."/>
            <person name="Mori K."/>
            <person name="Fujita N."/>
            <person name="Imachi H."/>
            <person name="Takai K."/>
        </authorList>
    </citation>
    <scope>NUCLEOTIDE SEQUENCE [LARGE SCALE GENOMIC DNA]</scope>
    <source>
        <strain evidence="3">DSM 17711 / JCM 13418 / NBRC 101707 / SANAE</strain>
    </source>
</reference>
<dbReference type="EMBL" id="AP011532">
    <property type="protein sequence ID" value="BAI62185.1"/>
    <property type="molecule type" value="Genomic_DNA"/>
</dbReference>
<dbReference type="InterPro" id="IPR000073">
    <property type="entry name" value="AB_hydrolase_1"/>
</dbReference>
<dbReference type="PATRIC" id="fig|304371.9.peg.2154"/>